<evidence type="ECO:0000313" key="4">
    <source>
        <dbReference type="Proteomes" id="UP000642938"/>
    </source>
</evidence>
<dbReference type="EMBL" id="BMHZ01000001">
    <property type="protein sequence ID" value="GGG99072.1"/>
    <property type="molecule type" value="Genomic_DNA"/>
</dbReference>
<keyword evidence="4" id="KW-1185">Reference proteome</keyword>
<dbReference type="EMBL" id="JACIEF010000002">
    <property type="protein sequence ID" value="MBB4107480.1"/>
    <property type="molecule type" value="Genomic_DNA"/>
</dbReference>
<dbReference type="RefSeq" id="WP_183761559.1">
    <property type="nucleotide sequence ID" value="NZ_BMHZ01000001.1"/>
</dbReference>
<reference evidence="1" key="1">
    <citation type="journal article" date="2014" name="Int. J. Syst. Evol. Microbiol.">
        <title>Complete genome of a new Firmicutes species belonging to the dominant human colonic microbiota ('Ruminococcus bicirculans') reveals two chromosomes and a selective capacity to utilize plant glucans.</title>
        <authorList>
            <consortium name="NISC Comparative Sequencing Program"/>
            <person name="Wegmann U."/>
            <person name="Louis P."/>
            <person name="Goesmann A."/>
            <person name="Henrissat B."/>
            <person name="Duncan S.H."/>
            <person name="Flint H.J."/>
        </authorList>
    </citation>
    <scope>NUCLEOTIDE SEQUENCE</scope>
    <source>
        <strain evidence="1">CGMCC 1.15287</strain>
    </source>
</reference>
<protein>
    <submittedName>
        <fullName evidence="2">Putative transcriptional regulator</fullName>
    </submittedName>
</protein>
<accession>A0A7W6KB72</accession>
<reference evidence="2 3" key="3">
    <citation type="submission" date="2020-08" db="EMBL/GenBank/DDBJ databases">
        <title>Genomic Encyclopedia of Type Strains, Phase IV (KMG-IV): sequencing the most valuable type-strain genomes for metagenomic binning, comparative biology and taxonomic classification.</title>
        <authorList>
            <person name="Goeker M."/>
        </authorList>
    </citation>
    <scope>NUCLEOTIDE SEQUENCE [LARGE SCALE GENOMIC DNA]</scope>
    <source>
        <strain evidence="2 3">DSM 100774</strain>
    </source>
</reference>
<sequence length="109" mass="12659">MDNKIKAILFEIIANNGKVGKLKHYGLSYRQGADLIEDSIKNGDLTDAQEMIKLTEKGQAFLKANHHLIKETDKSKWIDLDFKNKMRQIDKDEVFLPSRKELKFLKKLL</sequence>
<reference evidence="4" key="2">
    <citation type="journal article" date="2019" name="Int. J. Syst. Evol. Microbiol.">
        <title>The Global Catalogue of Microorganisms (GCM) 10K type strain sequencing project: providing services to taxonomists for standard genome sequencing and annotation.</title>
        <authorList>
            <consortium name="The Broad Institute Genomics Platform"/>
            <consortium name="The Broad Institute Genome Sequencing Center for Infectious Disease"/>
            <person name="Wu L."/>
            <person name="Ma J."/>
        </authorList>
    </citation>
    <scope>NUCLEOTIDE SEQUENCE [LARGE SCALE GENOMIC DNA]</scope>
    <source>
        <strain evidence="4">CGMCC 1.15287</strain>
    </source>
</reference>
<reference evidence="1" key="4">
    <citation type="submission" date="2024-05" db="EMBL/GenBank/DDBJ databases">
        <authorList>
            <person name="Sun Q."/>
            <person name="Zhou Y."/>
        </authorList>
    </citation>
    <scope>NUCLEOTIDE SEQUENCE</scope>
    <source>
        <strain evidence="1">CGMCC 1.15287</strain>
    </source>
</reference>
<evidence type="ECO:0000313" key="1">
    <source>
        <dbReference type="EMBL" id="GGG99072.1"/>
    </source>
</evidence>
<evidence type="ECO:0000313" key="3">
    <source>
        <dbReference type="Proteomes" id="UP000532273"/>
    </source>
</evidence>
<evidence type="ECO:0000313" key="2">
    <source>
        <dbReference type="EMBL" id="MBB4107480.1"/>
    </source>
</evidence>
<proteinExistence type="predicted"/>
<gene>
    <name evidence="1" type="ORF">GCM10007422_11670</name>
    <name evidence="2" type="ORF">GGQ60_001461</name>
</gene>
<name>A0A7W6KB72_9SPHI</name>
<comment type="caution">
    <text evidence="2">The sequence shown here is derived from an EMBL/GenBank/DDBJ whole genome shotgun (WGS) entry which is preliminary data.</text>
</comment>
<dbReference type="AlphaFoldDB" id="A0A7W6KB72"/>
<dbReference type="Proteomes" id="UP000642938">
    <property type="component" value="Unassembled WGS sequence"/>
</dbReference>
<organism evidence="2 3">
    <name type="scientific">Pedobacter zeae</name>
    <dbReference type="NCBI Taxonomy" id="1737356"/>
    <lineage>
        <taxon>Bacteria</taxon>
        <taxon>Pseudomonadati</taxon>
        <taxon>Bacteroidota</taxon>
        <taxon>Sphingobacteriia</taxon>
        <taxon>Sphingobacteriales</taxon>
        <taxon>Sphingobacteriaceae</taxon>
        <taxon>Pedobacter</taxon>
    </lineage>
</organism>
<dbReference type="Proteomes" id="UP000532273">
    <property type="component" value="Unassembled WGS sequence"/>
</dbReference>